<comment type="caution">
    <text evidence="2">The sequence shown here is derived from an EMBL/GenBank/DDBJ whole genome shotgun (WGS) entry which is preliminary data.</text>
</comment>
<proteinExistence type="predicted"/>
<dbReference type="EMBL" id="JBBGZH010000001">
    <property type="protein sequence ID" value="MEJ5019240.1"/>
    <property type="molecule type" value="Genomic_DNA"/>
</dbReference>
<name>A0ABU8PCB2_9HYPH</name>
<evidence type="ECO:0000313" key="3">
    <source>
        <dbReference type="Proteomes" id="UP001375812"/>
    </source>
</evidence>
<accession>A0ABU8PCB2</accession>
<evidence type="ECO:0000313" key="2">
    <source>
        <dbReference type="EMBL" id="MEJ5019240.1"/>
    </source>
</evidence>
<dbReference type="RefSeq" id="WP_105541753.1">
    <property type="nucleotide sequence ID" value="NZ_JBBGZH010000001.1"/>
</dbReference>
<feature type="region of interest" description="Disordered" evidence="1">
    <location>
        <begin position="28"/>
        <end position="125"/>
    </location>
</feature>
<reference evidence="2 3" key="1">
    <citation type="submission" date="2023-12" db="EMBL/GenBank/DDBJ databases">
        <title>Gut-associated functions are favored during microbiome assembly across C. elegans life.</title>
        <authorList>
            <person name="Zimmermann J."/>
        </authorList>
    </citation>
    <scope>NUCLEOTIDE SEQUENCE [LARGE SCALE GENOMIC DNA]</scope>
    <source>
        <strain evidence="2 3">MYb71</strain>
    </source>
</reference>
<dbReference type="Proteomes" id="UP001375812">
    <property type="component" value="Unassembled WGS sequence"/>
</dbReference>
<dbReference type="Pfam" id="PF10691">
    <property type="entry name" value="DUF2497"/>
    <property type="match status" value="1"/>
</dbReference>
<evidence type="ECO:0000256" key="1">
    <source>
        <dbReference type="SAM" id="MobiDB-lite"/>
    </source>
</evidence>
<gene>
    <name evidence="2" type="ORF">WH297_05740</name>
</gene>
<keyword evidence="3" id="KW-1185">Reference proteome</keyword>
<sequence length="259" mass="28444">MAQTSSAAREPSMEEILASIRRIIEDSDVTRQPASGAAATSPVRGEVAEFRRPVPEQPVVQPEKPAMMRNVFQDEPTLRGSIVEPSQAAPELEGEADDEDEIVLDAQNDDHSKTAATTSFDQPADADISLEEADLSVEEGVAETVDALLESELDAEIEQEPAIAEQETPVQPEAAAPVVEPLAKTQPIAHMMSQIAERQVAAAFQDLNHAVRAEPRRSFDDIATELLRPMLQDWLDNNLPTLVERLVREEIERVVRGDR</sequence>
<dbReference type="InterPro" id="IPR019632">
    <property type="entry name" value="DUF2497"/>
</dbReference>
<protein>
    <submittedName>
        <fullName evidence="2">PopZ family protein</fullName>
    </submittedName>
</protein>
<feature type="compositionally biased region" description="Acidic residues" evidence="1">
    <location>
        <begin position="92"/>
        <end position="103"/>
    </location>
</feature>
<organism evidence="2 3">
    <name type="scientific">Ochrobactrum vermis</name>
    <dbReference type="NCBI Taxonomy" id="1827297"/>
    <lineage>
        <taxon>Bacteria</taxon>
        <taxon>Pseudomonadati</taxon>
        <taxon>Pseudomonadota</taxon>
        <taxon>Alphaproteobacteria</taxon>
        <taxon>Hyphomicrobiales</taxon>
        <taxon>Brucellaceae</taxon>
        <taxon>Brucella/Ochrobactrum group</taxon>
        <taxon>Ochrobactrum</taxon>
    </lineage>
</organism>